<evidence type="ECO:0000313" key="1">
    <source>
        <dbReference type="EMBL" id="JAD92603.1"/>
    </source>
</evidence>
<organism evidence="1">
    <name type="scientific">Arundo donax</name>
    <name type="common">Giant reed</name>
    <name type="synonym">Donax arundinaceus</name>
    <dbReference type="NCBI Taxonomy" id="35708"/>
    <lineage>
        <taxon>Eukaryota</taxon>
        <taxon>Viridiplantae</taxon>
        <taxon>Streptophyta</taxon>
        <taxon>Embryophyta</taxon>
        <taxon>Tracheophyta</taxon>
        <taxon>Spermatophyta</taxon>
        <taxon>Magnoliopsida</taxon>
        <taxon>Liliopsida</taxon>
        <taxon>Poales</taxon>
        <taxon>Poaceae</taxon>
        <taxon>PACMAD clade</taxon>
        <taxon>Arundinoideae</taxon>
        <taxon>Arundineae</taxon>
        <taxon>Arundo</taxon>
    </lineage>
</organism>
<reference evidence="1" key="1">
    <citation type="submission" date="2014-09" db="EMBL/GenBank/DDBJ databases">
        <authorList>
            <person name="Magalhaes I.L.F."/>
            <person name="Oliveira U."/>
            <person name="Santos F.R."/>
            <person name="Vidigal T.H.D.A."/>
            <person name="Brescovit A.D."/>
            <person name="Santos A.J."/>
        </authorList>
    </citation>
    <scope>NUCLEOTIDE SEQUENCE</scope>
    <source>
        <tissue evidence="1">Shoot tissue taken approximately 20 cm above the soil surface</tissue>
    </source>
</reference>
<reference evidence="1" key="2">
    <citation type="journal article" date="2015" name="Data Brief">
        <title>Shoot transcriptome of the giant reed, Arundo donax.</title>
        <authorList>
            <person name="Barrero R.A."/>
            <person name="Guerrero F.D."/>
            <person name="Moolhuijzen P."/>
            <person name="Goolsby J.A."/>
            <person name="Tidwell J."/>
            <person name="Bellgard S.E."/>
            <person name="Bellgard M.I."/>
        </authorList>
    </citation>
    <scope>NUCLEOTIDE SEQUENCE</scope>
    <source>
        <tissue evidence="1">Shoot tissue taken approximately 20 cm above the soil surface</tissue>
    </source>
</reference>
<sequence length="36" mass="4109">MSGLGAKTIVHAFRNIMVLDTNLRENHFCKPHVMNI</sequence>
<accession>A0A0A9E0U6</accession>
<name>A0A0A9E0U6_ARUDO</name>
<dbReference type="EMBL" id="GBRH01205292">
    <property type="protein sequence ID" value="JAD92603.1"/>
    <property type="molecule type" value="Transcribed_RNA"/>
</dbReference>
<protein>
    <submittedName>
        <fullName evidence="1">Uncharacterized protein</fullName>
    </submittedName>
</protein>
<proteinExistence type="predicted"/>
<dbReference type="AlphaFoldDB" id="A0A0A9E0U6"/>